<dbReference type="AlphaFoldDB" id="A0A852ADR1"/>
<dbReference type="EMBL" id="WBNL01000721">
    <property type="protein sequence ID" value="NXE67992.1"/>
    <property type="molecule type" value="Genomic_DNA"/>
</dbReference>
<comment type="caution">
    <text evidence="2">The sequence shown here is derived from an EMBL/GenBank/DDBJ whole genome shotgun (WGS) entry which is preliminary data.</text>
</comment>
<name>A0A852ADR1_CALOR</name>
<evidence type="ECO:0000256" key="1">
    <source>
        <dbReference type="SAM" id="MobiDB-lite"/>
    </source>
</evidence>
<evidence type="ECO:0000313" key="3">
    <source>
        <dbReference type="Proteomes" id="UP000603627"/>
    </source>
</evidence>
<feature type="non-terminal residue" evidence="2">
    <location>
        <position position="1"/>
    </location>
</feature>
<dbReference type="Proteomes" id="UP000603627">
    <property type="component" value="Unassembled WGS sequence"/>
</dbReference>
<organism evidence="2 3">
    <name type="scientific">Calcarius ornatus</name>
    <name type="common">Chestnut-collared longspur</name>
    <dbReference type="NCBI Taxonomy" id="198940"/>
    <lineage>
        <taxon>Eukaryota</taxon>
        <taxon>Metazoa</taxon>
        <taxon>Chordata</taxon>
        <taxon>Craniata</taxon>
        <taxon>Vertebrata</taxon>
        <taxon>Euteleostomi</taxon>
        <taxon>Archelosauria</taxon>
        <taxon>Archosauria</taxon>
        <taxon>Dinosauria</taxon>
        <taxon>Saurischia</taxon>
        <taxon>Theropoda</taxon>
        <taxon>Coelurosauria</taxon>
        <taxon>Aves</taxon>
        <taxon>Neognathae</taxon>
        <taxon>Neoaves</taxon>
        <taxon>Telluraves</taxon>
        <taxon>Australaves</taxon>
        <taxon>Passeriformes</taxon>
        <taxon>Passeroidea</taxon>
        <taxon>Fringillidae</taxon>
        <taxon>Emberizinae</taxon>
        <taxon>Emberizini</taxon>
        <taxon>Calcarius</taxon>
    </lineage>
</organism>
<proteinExistence type="predicted"/>
<evidence type="ECO:0000313" key="2">
    <source>
        <dbReference type="EMBL" id="NXE67992.1"/>
    </source>
</evidence>
<keyword evidence="3" id="KW-1185">Reference proteome</keyword>
<dbReference type="InterPro" id="IPR043651">
    <property type="entry name" value="KNL1_MELT_rpt"/>
</dbReference>
<reference evidence="2" key="1">
    <citation type="submission" date="2019-09" db="EMBL/GenBank/DDBJ databases">
        <title>Bird 10,000 Genomes (B10K) Project - Family phase.</title>
        <authorList>
            <person name="Zhang G."/>
        </authorList>
    </citation>
    <scope>NUCLEOTIDE SEQUENCE</scope>
    <source>
        <strain evidence="2">B10K-DU-015-28</strain>
        <tissue evidence="2">Muscle</tissue>
    </source>
</reference>
<gene>
    <name evidence="2" type="primary">Knl1_1</name>
    <name evidence="2" type="ORF">CALORN_R01976</name>
</gene>
<feature type="region of interest" description="Disordered" evidence="1">
    <location>
        <begin position="220"/>
        <end position="299"/>
    </location>
</feature>
<dbReference type="GO" id="GO:0051301">
    <property type="term" value="P:cell division"/>
    <property type="evidence" value="ECO:0007669"/>
    <property type="project" value="InterPro"/>
</dbReference>
<dbReference type="GO" id="GO:0005634">
    <property type="term" value="C:nucleus"/>
    <property type="evidence" value="ECO:0007669"/>
    <property type="project" value="TreeGrafter"/>
</dbReference>
<dbReference type="PANTHER" id="PTHR16520:SF3">
    <property type="entry name" value="KINETOCHORE SCAFFOLD 1"/>
    <property type="match status" value="1"/>
</dbReference>
<sequence length="438" mass="47768">QWHDVDHTAPRMDRQDTTLLFSEENEMEMTASHTAVISRNLSTHQPERTEKIDFSSFLAKLNSSQGKAESSKELSLLSDSTNHPGLSLEQKEEATTVKKIDFNEFLLRLKSNNPAERADKDNVCCVPSQGSGDVTQLSGECGYSHEPMDTCNVTRVFRGREGGMEMTKCEAADVKIPFPGISEGSVSSETIFRGDKTIVFSKCDDMEMTGNYTDIYEASTTEQSKGQNSERQGKPQPVRAVSKVLPTQGDSDRHFSMGKTDSSREGLKTPPSAPGLLQRGAEEPVWARTSEAPKESSQLSFSGEKSVVFPHGENMDMTGRGVVMVPVYTVSVDLSQSNAAPGCLGQGGNETMSLEKGVTTTMLVEQGGQEAAHGRTNTFALAEDMEITTTHTGWHRQPIPAITADRTIVFAHDQEDMDITASHTVAVSKNICGFEAQQ</sequence>
<accession>A0A852ADR1</accession>
<feature type="non-terminal residue" evidence="2">
    <location>
        <position position="438"/>
    </location>
</feature>
<feature type="compositionally biased region" description="Basic and acidic residues" evidence="1">
    <location>
        <begin position="250"/>
        <end position="267"/>
    </location>
</feature>
<dbReference type="GO" id="GO:0034501">
    <property type="term" value="P:protein localization to kinetochore"/>
    <property type="evidence" value="ECO:0007669"/>
    <property type="project" value="InterPro"/>
</dbReference>
<dbReference type="InterPro" id="IPR037388">
    <property type="entry name" value="Blinkin"/>
</dbReference>
<dbReference type="GO" id="GO:0008608">
    <property type="term" value="P:attachment of spindle microtubules to kinetochore"/>
    <property type="evidence" value="ECO:0007669"/>
    <property type="project" value="InterPro"/>
</dbReference>
<protein>
    <submittedName>
        <fullName evidence="2">KNL1 protein</fullName>
    </submittedName>
</protein>
<dbReference type="Pfam" id="PF19221">
    <property type="entry name" value="MELT"/>
    <property type="match status" value="4"/>
</dbReference>
<feature type="compositionally biased region" description="Polar residues" evidence="1">
    <location>
        <begin position="220"/>
        <end position="230"/>
    </location>
</feature>
<dbReference type="PANTHER" id="PTHR16520">
    <property type="entry name" value="KINETOCHORE SCAFFOLD 1"/>
    <property type="match status" value="1"/>
</dbReference>